<dbReference type="RefSeq" id="WP_073822116.1">
    <property type="nucleotide sequence ID" value="NZ_MQVS01000001.1"/>
</dbReference>
<protein>
    <recommendedName>
        <fullName evidence="3">Lipoprotein</fullName>
    </recommendedName>
</protein>
<dbReference type="STRING" id="52770.BSZ40_00295"/>
<dbReference type="InParanoid" id="A0A1Q5PYN6"/>
<dbReference type="Proteomes" id="UP000185612">
    <property type="component" value="Unassembled WGS sequence"/>
</dbReference>
<evidence type="ECO:0008006" key="3">
    <source>
        <dbReference type="Google" id="ProtNLM"/>
    </source>
</evidence>
<evidence type="ECO:0000313" key="1">
    <source>
        <dbReference type="EMBL" id="OKL52596.1"/>
    </source>
</evidence>
<accession>A0A1Q5PYN6</accession>
<dbReference type="OrthoDB" id="3263577at2"/>
<sequence>MKPKLFTTALIAAIAITGCTSSPLNIVPTPVPTRFTERGDMVVRDQINLTAPPGWKITYEDSPDRNDVAYFSKPDDTSDKTGSLQVHFLGQSGVYRIRSRQGPEKAFSYAKERLIPRTAHVEKLNITSIDGNPAVGYYYDFGEGSELSDEDYHVFRSDGLWAFTIRAPRYGEIPSELRQAVLNATWTEVTEPNVKHLGPREIFSYDDLITPKPARDR</sequence>
<comment type="caution">
    <text evidence="1">The sequence shown here is derived from an EMBL/GenBank/DDBJ whole genome shotgun (WGS) entry which is preliminary data.</text>
</comment>
<dbReference type="EMBL" id="MQVS01000001">
    <property type="protein sequence ID" value="OKL52596.1"/>
    <property type="molecule type" value="Genomic_DNA"/>
</dbReference>
<proteinExistence type="predicted"/>
<dbReference type="PROSITE" id="PS51257">
    <property type="entry name" value="PROKAR_LIPOPROTEIN"/>
    <property type="match status" value="1"/>
</dbReference>
<organism evidence="1 2">
    <name type="scientific">Buchananella hordeovulneris</name>
    <dbReference type="NCBI Taxonomy" id="52770"/>
    <lineage>
        <taxon>Bacteria</taxon>
        <taxon>Bacillati</taxon>
        <taxon>Actinomycetota</taxon>
        <taxon>Actinomycetes</taxon>
        <taxon>Actinomycetales</taxon>
        <taxon>Actinomycetaceae</taxon>
        <taxon>Buchananella</taxon>
    </lineage>
</organism>
<name>A0A1Q5PYN6_9ACTO</name>
<evidence type="ECO:0000313" key="2">
    <source>
        <dbReference type="Proteomes" id="UP000185612"/>
    </source>
</evidence>
<gene>
    <name evidence="1" type="ORF">BSZ40_00295</name>
</gene>
<dbReference type="AlphaFoldDB" id="A0A1Q5PYN6"/>
<keyword evidence="2" id="KW-1185">Reference proteome</keyword>
<reference evidence="2" key="1">
    <citation type="submission" date="2016-12" db="EMBL/GenBank/DDBJ databases">
        <authorList>
            <person name="Meng X."/>
        </authorList>
    </citation>
    <scope>NUCLEOTIDE SEQUENCE [LARGE SCALE GENOMIC DNA]</scope>
    <source>
        <strain evidence="2">DSM 20732</strain>
    </source>
</reference>